<name>A0ACB0JE33_TRIPR</name>
<dbReference type="EMBL" id="CASHSV030000024">
    <property type="protein sequence ID" value="CAJ2642196.1"/>
    <property type="molecule type" value="Genomic_DNA"/>
</dbReference>
<evidence type="ECO:0000313" key="1">
    <source>
        <dbReference type="EMBL" id="CAJ2642196.1"/>
    </source>
</evidence>
<dbReference type="Proteomes" id="UP001177021">
    <property type="component" value="Unassembled WGS sequence"/>
</dbReference>
<gene>
    <name evidence="1" type="ORF">MILVUS5_LOCUS11702</name>
</gene>
<keyword evidence="2" id="KW-1185">Reference proteome</keyword>
<sequence>MLVVLTSSFNKVVFSPVHAALRWIMESLPWVMVSVMVVPNIGWLKTPEEKIGGKKDTLGCKLQMPQKEQSKNKEKQKEKKNVKTPKSLIKERNKVNTL</sequence>
<comment type="caution">
    <text evidence="1">The sequence shown here is derived from an EMBL/GenBank/DDBJ whole genome shotgun (WGS) entry which is preliminary data.</text>
</comment>
<reference evidence="1" key="1">
    <citation type="submission" date="2023-10" db="EMBL/GenBank/DDBJ databases">
        <authorList>
            <person name="Rodriguez Cubillos JULIANA M."/>
            <person name="De Vega J."/>
        </authorList>
    </citation>
    <scope>NUCLEOTIDE SEQUENCE</scope>
</reference>
<organism evidence="1 2">
    <name type="scientific">Trifolium pratense</name>
    <name type="common">Red clover</name>
    <dbReference type="NCBI Taxonomy" id="57577"/>
    <lineage>
        <taxon>Eukaryota</taxon>
        <taxon>Viridiplantae</taxon>
        <taxon>Streptophyta</taxon>
        <taxon>Embryophyta</taxon>
        <taxon>Tracheophyta</taxon>
        <taxon>Spermatophyta</taxon>
        <taxon>Magnoliopsida</taxon>
        <taxon>eudicotyledons</taxon>
        <taxon>Gunneridae</taxon>
        <taxon>Pentapetalae</taxon>
        <taxon>rosids</taxon>
        <taxon>fabids</taxon>
        <taxon>Fabales</taxon>
        <taxon>Fabaceae</taxon>
        <taxon>Papilionoideae</taxon>
        <taxon>50 kb inversion clade</taxon>
        <taxon>NPAAA clade</taxon>
        <taxon>Hologalegina</taxon>
        <taxon>IRL clade</taxon>
        <taxon>Trifolieae</taxon>
        <taxon>Trifolium</taxon>
    </lineage>
</organism>
<accession>A0ACB0JE33</accession>
<evidence type="ECO:0000313" key="2">
    <source>
        <dbReference type="Proteomes" id="UP001177021"/>
    </source>
</evidence>
<proteinExistence type="predicted"/>
<protein>
    <submittedName>
        <fullName evidence="1">Uncharacterized protein</fullName>
    </submittedName>
</protein>